<evidence type="ECO:0000313" key="1">
    <source>
        <dbReference type="EMBL" id="KAF7831583.1"/>
    </source>
</evidence>
<accession>A0A834TZJ0</accession>
<name>A0A834TZJ0_9FABA</name>
<dbReference type="EMBL" id="JAAIUW010000005">
    <property type="protein sequence ID" value="KAF7831583.1"/>
    <property type="molecule type" value="Genomic_DNA"/>
</dbReference>
<reference evidence="1" key="1">
    <citation type="submission" date="2020-09" db="EMBL/GenBank/DDBJ databases">
        <title>Genome-Enabled Discovery of Anthraquinone Biosynthesis in Senna tora.</title>
        <authorList>
            <person name="Kang S.-H."/>
            <person name="Pandey R.P."/>
            <person name="Lee C.-M."/>
            <person name="Sim J.-S."/>
            <person name="Jeong J.-T."/>
            <person name="Choi B.-S."/>
            <person name="Jung M."/>
            <person name="Ginzburg D."/>
            <person name="Zhao K."/>
            <person name="Won S.Y."/>
            <person name="Oh T.-J."/>
            <person name="Yu Y."/>
            <person name="Kim N.-H."/>
            <person name="Lee O.R."/>
            <person name="Lee T.-H."/>
            <person name="Bashyal P."/>
            <person name="Kim T.-S."/>
            <person name="Lee W.-H."/>
            <person name="Kawkins C."/>
            <person name="Kim C.-K."/>
            <person name="Kim J.S."/>
            <person name="Ahn B.O."/>
            <person name="Rhee S.Y."/>
            <person name="Sohng J.K."/>
        </authorList>
    </citation>
    <scope>NUCLEOTIDE SEQUENCE</scope>
    <source>
        <tissue evidence="1">Leaf</tissue>
    </source>
</reference>
<comment type="caution">
    <text evidence="1">The sequence shown here is derived from an EMBL/GenBank/DDBJ whole genome shotgun (WGS) entry which is preliminary data.</text>
</comment>
<dbReference type="AlphaFoldDB" id="A0A834TZJ0"/>
<sequence length="50" mass="5822">MATTKRYIQAPIVTPSGDYEQQFSRILKFGETKSEIAVFCLFVIAEFFWL</sequence>
<evidence type="ECO:0000313" key="2">
    <source>
        <dbReference type="Proteomes" id="UP000634136"/>
    </source>
</evidence>
<organism evidence="1 2">
    <name type="scientific">Senna tora</name>
    <dbReference type="NCBI Taxonomy" id="362788"/>
    <lineage>
        <taxon>Eukaryota</taxon>
        <taxon>Viridiplantae</taxon>
        <taxon>Streptophyta</taxon>
        <taxon>Embryophyta</taxon>
        <taxon>Tracheophyta</taxon>
        <taxon>Spermatophyta</taxon>
        <taxon>Magnoliopsida</taxon>
        <taxon>eudicotyledons</taxon>
        <taxon>Gunneridae</taxon>
        <taxon>Pentapetalae</taxon>
        <taxon>rosids</taxon>
        <taxon>fabids</taxon>
        <taxon>Fabales</taxon>
        <taxon>Fabaceae</taxon>
        <taxon>Caesalpinioideae</taxon>
        <taxon>Cassia clade</taxon>
        <taxon>Senna</taxon>
    </lineage>
</organism>
<gene>
    <name evidence="1" type="ORF">G2W53_013916</name>
</gene>
<proteinExistence type="predicted"/>
<keyword evidence="2" id="KW-1185">Reference proteome</keyword>
<protein>
    <submittedName>
        <fullName evidence="1">Uncharacterized protein</fullName>
    </submittedName>
</protein>
<dbReference type="Proteomes" id="UP000634136">
    <property type="component" value="Unassembled WGS sequence"/>
</dbReference>